<reference evidence="5" key="1">
    <citation type="journal article" date="2020" name="Fungal Divers.">
        <title>Resolving the Mortierellaceae phylogeny through synthesis of multi-gene phylogenetics and phylogenomics.</title>
        <authorList>
            <person name="Vandepol N."/>
            <person name="Liber J."/>
            <person name="Desiro A."/>
            <person name="Na H."/>
            <person name="Kennedy M."/>
            <person name="Barry K."/>
            <person name="Grigoriev I.V."/>
            <person name="Miller A.N."/>
            <person name="O'Donnell K."/>
            <person name="Stajich J.E."/>
            <person name="Bonito G."/>
        </authorList>
    </citation>
    <scope>NUCLEOTIDE SEQUENCE</scope>
    <source>
        <strain evidence="5">MES-2147</strain>
    </source>
</reference>
<comment type="similarity">
    <text evidence="1">Belongs to the universal ribosomal protein uS8 family.</text>
</comment>
<comment type="caution">
    <text evidence="5">The sequence shown here is derived from an EMBL/GenBank/DDBJ whole genome shotgun (WGS) entry which is preliminary data.</text>
</comment>
<dbReference type="GO" id="GO:0003735">
    <property type="term" value="F:structural constituent of ribosome"/>
    <property type="evidence" value="ECO:0007669"/>
    <property type="project" value="InterPro"/>
</dbReference>
<keyword evidence="2 5" id="KW-0689">Ribosomal protein</keyword>
<feature type="compositionally biased region" description="Acidic residues" evidence="4">
    <location>
        <begin position="250"/>
        <end position="261"/>
    </location>
</feature>
<dbReference type="GO" id="GO:0005840">
    <property type="term" value="C:ribosome"/>
    <property type="evidence" value="ECO:0007669"/>
    <property type="project" value="UniProtKB-KW"/>
</dbReference>
<evidence type="ECO:0000256" key="2">
    <source>
        <dbReference type="ARBA" id="ARBA00022980"/>
    </source>
</evidence>
<dbReference type="InterPro" id="IPR035987">
    <property type="entry name" value="Ribosomal_uS8_sf"/>
</dbReference>
<dbReference type="Proteomes" id="UP000749646">
    <property type="component" value="Unassembled WGS sequence"/>
</dbReference>
<dbReference type="OrthoDB" id="10250260at2759"/>
<dbReference type="AlphaFoldDB" id="A0A9P6ML67"/>
<dbReference type="SUPFAM" id="SSF56047">
    <property type="entry name" value="Ribosomal protein S8"/>
    <property type="match status" value="1"/>
</dbReference>
<accession>A0A9P6ML67</accession>
<evidence type="ECO:0000313" key="5">
    <source>
        <dbReference type="EMBL" id="KAG0006923.1"/>
    </source>
</evidence>
<evidence type="ECO:0000256" key="4">
    <source>
        <dbReference type="SAM" id="MobiDB-lite"/>
    </source>
</evidence>
<dbReference type="PANTHER" id="PTHR11758">
    <property type="entry name" value="40S RIBOSOMAL PROTEIN S15A"/>
    <property type="match status" value="1"/>
</dbReference>
<keyword evidence="6" id="KW-1185">Reference proteome</keyword>
<feature type="region of interest" description="Disordered" evidence="4">
    <location>
        <begin position="247"/>
        <end position="282"/>
    </location>
</feature>
<sequence length="336" mass="38447">MPELQPDGNSDSDDDAISEEVENQAKELMTNCVTTTGEKSRVIGDASVDQFGRKMVYVPVTPETVGSARKALVYLWKEQRSRIALEPNPALNPRYDIPLKTGIDDYEVRLVYDNRTYKWNRPIPVHAGKTNKKGVKQYETAFRQQEFPPLHVSCVCILVLEHEDALLVEQPTSMDINLIHHNESINNDTNTTHFNEDVINNDVNDYSESDSDSVVEYEFTDTNHPETYRQFMPSTEDVVYEVLRSVAPDNDGDADDEDEGQGSEPDNERAADDEDEYKDASTKTGVISPRFNFKLNEIEKWIARLLPSRQFGYNIFMDHEEARRYHTGGKVLGYFY</sequence>
<evidence type="ECO:0000256" key="1">
    <source>
        <dbReference type="ARBA" id="ARBA00006471"/>
    </source>
</evidence>
<name>A0A9P6ML67_9FUNG</name>
<dbReference type="GO" id="GO:0006412">
    <property type="term" value="P:translation"/>
    <property type="evidence" value="ECO:0007669"/>
    <property type="project" value="InterPro"/>
</dbReference>
<organism evidence="5 6">
    <name type="scientific">Modicella reniformis</name>
    <dbReference type="NCBI Taxonomy" id="1440133"/>
    <lineage>
        <taxon>Eukaryota</taxon>
        <taxon>Fungi</taxon>
        <taxon>Fungi incertae sedis</taxon>
        <taxon>Mucoromycota</taxon>
        <taxon>Mortierellomycotina</taxon>
        <taxon>Mortierellomycetes</taxon>
        <taxon>Mortierellales</taxon>
        <taxon>Mortierellaceae</taxon>
        <taxon>Modicella</taxon>
    </lineage>
</organism>
<proteinExistence type="inferred from homology"/>
<evidence type="ECO:0000313" key="6">
    <source>
        <dbReference type="Proteomes" id="UP000749646"/>
    </source>
</evidence>
<dbReference type="GO" id="GO:1990904">
    <property type="term" value="C:ribonucleoprotein complex"/>
    <property type="evidence" value="ECO:0007669"/>
    <property type="project" value="UniProtKB-KW"/>
</dbReference>
<gene>
    <name evidence="5" type="primary">RPS22_1</name>
    <name evidence="5" type="ORF">BGZ65_001763</name>
</gene>
<dbReference type="EMBL" id="JAAAHW010000036">
    <property type="protein sequence ID" value="KAG0006923.1"/>
    <property type="molecule type" value="Genomic_DNA"/>
</dbReference>
<evidence type="ECO:0000256" key="3">
    <source>
        <dbReference type="ARBA" id="ARBA00023274"/>
    </source>
</evidence>
<dbReference type="InterPro" id="IPR000630">
    <property type="entry name" value="Ribosomal_uS8"/>
</dbReference>
<protein>
    <submittedName>
        <fullName evidence="5">40S ribosomal protein S22</fullName>
    </submittedName>
</protein>
<dbReference type="Gene3D" id="3.30.1490.10">
    <property type="match status" value="1"/>
</dbReference>
<keyword evidence="3" id="KW-0687">Ribonucleoprotein</keyword>